<dbReference type="Pfam" id="PF00149">
    <property type="entry name" value="Metallophos"/>
    <property type="match status" value="1"/>
</dbReference>
<comment type="caution">
    <text evidence="2">The sequence shown here is derived from an EMBL/GenBank/DDBJ whole genome shotgun (WGS) entry which is preliminary data.</text>
</comment>
<dbReference type="InterPro" id="IPR029052">
    <property type="entry name" value="Metallo-depent_PP-like"/>
</dbReference>
<dbReference type="InterPro" id="IPR004843">
    <property type="entry name" value="Calcineurin-like_PHP"/>
</dbReference>
<gene>
    <name evidence="2" type="ORF">WJX72_009584</name>
</gene>
<accession>A0AAW1P991</accession>
<sequence length="453" mass="49981">MAQLHNSEGSQFSTDTLGALSDFADRAVSEFAVAIMGDLHLQPDQMHLFHEAREQLVRALSSPASASDSATGASAEAPPAGARVVQLGDLGGYTCQPGSMACFETAKAFLEGFPVPRALVVGNHDLEGAEFDTDEENMAAWQQTFRQRHYWSADLGPVLCIGLSTTRFRSNEFSVHEVHIDDEQLRWFEQQLASSGGRPVVVFTHAPPMGCGLKVVQEVHVKNRCAWLNHSSNPEVFLKLVQKYPNIRLWFSGHFHLSHNYADSISTVGRCAFVQTGVIGECNRDGLRQSRFLRGDEAGYQLYTLDHDSGQLRLDLQYGWQDELPPQPILPDDERLCNPEDGWLCSQLDCGGGMLVEYDSKSMAMVGVVLMNVGAQDSVTLLDSKGRAIDVTDMSEDGADAVAVEHSNAAGELIRRVERNAKGGFFTIFQHNKWRLRKEQEQREAARLPAACA</sequence>
<dbReference type="GO" id="GO:0016787">
    <property type="term" value="F:hydrolase activity"/>
    <property type="evidence" value="ECO:0007669"/>
    <property type="project" value="InterPro"/>
</dbReference>
<dbReference type="InterPro" id="IPR051918">
    <property type="entry name" value="STPP_CPPED1"/>
</dbReference>
<dbReference type="Proteomes" id="UP001489004">
    <property type="component" value="Unassembled WGS sequence"/>
</dbReference>
<dbReference type="PANTHER" id="PTHR43143">
    <property type="entry name" value="METALLOPHOSPHOESTERASE, CALCINEURIN SUPERFAMILY"/>
    <property type="match status" value="1"/>
</dbReference>
<evidence type="ECO:0000259" key="1">
    <source>
        <dbReference type="Pfam" id="PF00149"/>
    </source>
</evidence>
<feature type="domain" description="Calcineurin-like phosphoesterase" evidence="1">
    <location>
        <begin position="33"/>
        <end position="256"/>
    </location>
</feature>
<protein>
    <recommendedName>
        <fullName evidence="1">Calcineurin-like phosphoesterase domain-containing protein</fullName>
    </recommendedName>
</protein>
<evidence type="ECO:0000313" key="2">
    <source>
        <dbReference type="EMBL" id="KAK9806310.1"/>
    </source>
</evidence>
<dbReference type="PANTHER" id="PTHR43143:SF4">
    <property type="entry name" value="CALCINEURIN-LIKE PHOSPHOESTERASE DOMAIN-CONTAINING PROTEIN"/>
    <property type="match status" value="1"/>
</dbReference>
<dbReference type="SUPFAM" id="SSF56300">
    <property type="entry name" value="Metallo-dependent phosphatases"/>
    <property type="match status" value="1"/>
</dbReference>
<name>A0AAW1P991_9CHLO</name>
<organism evidence="2 3">
    <name type="scientific">[Myrmecia] bisecta</name>
    <dbReference type="NCBI Taxonomy" id="41462"/>
    <lineage>
        <taxon>Eukaryota</taxon>
        <taxon>Viridiplantae</taxon>
        <taxon>Chlorophyta</taxon>
        <taxon>core chlorophytes</taxon>
        <taxon>Trebouxiophyceae</taxon>
        <taxon>Trebouxiales</taxon>
        <taxon>Trebouxiaceae</taxon>
        <taxon>Myrmecia</taxon>
    </lineage>
</organism>
<evidence type="ECO:0000313" key="3">
    <source>
        <dbReference type="Proteomes" id="UP001489004"/>
    </source>
</evidence>
<proteinExistence type="predicted"/>
<dbReference type="AlphaFoldDB" id="A0AAW1P991"/>
<reference evidence="2 3" key="1">
    <citation type="journal article" date="2024" name="Nat. Commun.">
        <title>Phylogenomics reveals the evolutionary origins of lichenization in chlorophyte algae.</title>
        <authorList>
            <person name="Puginier C."/>
            <person name="Libourel C."/>
            <person name="Otte J."/>
            <person name="Skaloud P."/>
            <person name="Haon M."/>
            <person name="Grisel S."/>
            <person name="Petersen M."/>
            <person name="Berrin J.G."/>
            <person name="Delaux P.M."/>
            <person name="Dal Grande F."/>
            <person name="Keller J."/>
        </authorList>
    </citation>
    <scope>NUCLEOTIDE SEQUENCE [LARGE SCALE GENOMIC DNA]</scope>
    <source>
        <strain evidence="2 3">SAG 2043</strain>
    </source>
</reference>
<dbReference type="EMBL" id="JALJOR010000014">
    <property type="protein sequence ID" value="KAK9806310.1"/>
    <property type="molecule type" value="Genomic_DNA"/>
</dbReference>
<keyword evidence="3" id="KW-1185">Reference proteome</keyword>
<dbReference type="Gene3D" id="3.60.21.10">
    <property type="match status" value="1"/>
</dbReference>